<evidence type="ECO:0000256" key="8">
    <source>
        <dbReference type="ARBA" id="ARBA00023098"/>
    </source>
</evidence>
<evidence type="ECO:0000313" key="15">
    <source>
        <dbReference type="Proteomes" id="UP000256661"/>
    </source>
</evidence>
<evidence type="ECO:0000256" key="10">
    <source>
        <dbReference type="ARBA" id="ARBA00048109"/>
    </source>
</evidence>
<keyword evidence="6 14" id="KW-0808">Transferase</keyword>
<evidence type="ECO:0000256" key="7">
    <source>
        <dbReference type="ARBA" id="ARBA00022798"/>
    </source>
</evidence>
<sequence>MAQDDESVYLNPGHSAPDRPLGPAEKAFLGYERAHPGTNLGIGGLVLFHGKPPTMAEIYEQAPLRLPEQPLMGCGLTPGSFRQAAWRPRPTLDLTRHCRERILPAGSGRAALLGAVNELLALPFTQGDPPWRLWIIHGYDDDEFAGLYLGHHALHDGVSAMKNVGRLMFGERPETVGPRIPRGTGRPRPLRAALGACRLASGLFPPAMKISDTALTGERRLAWATTSLELMREIGKRHDTTVNTVYLAALTTALREWPDSPWHELQEKGRPLWALVPVSTRAGGEHGDTDVRIAPERGRLPCAEPDPVRRLAILKDVTEPIRASTAVDSERMLRTRIPRWLSQFVLSQALSPRTAHLLATNVPGIRQPCDALGRPVREIVPLSFLPAGQRLAVALTCYRDRACAGFMVDSGHGDAADELAERWCAAIEELRTAVPAPSIP</sequence>
<comment type="pathway">
    <text evidence="2">Lipid metabolism.</text>
</comment>
<proteinExistence type="inferred from homology"/>
<dbReference type="RefSeq" id="WP_116021053.1">
    <property type="nucleotide sequence ID" value="NZ_QTTT01000001.1"/>
</dbReference>
<dbReference type="PANTHER" id="PTHR31650:SF1">
    <property type="entry name" value="WAX ESTER SYNTHASE_DIACYLGLYCEROL ACYLTRANSFERASE 4-RELATED"/>
    <property type="match status" value="1"/>
</dbReference>
<keyword evidence="15" id="KW-1185">Reference proteome</keyword>
<dbReference type="GO" id="GO:0006071">
    <property type="term" value="P:glycerol metabolic process"/>
    <property type="evidence" value="ECO:0007669"/>
    <property type="project" value="UniProtKB-KW"/>
</dbReference>
<evidence type="ECO:0000259" key="13">
    <source>
        <dbReference type="Pfam" id="PF06974"/>
    </source>
</evidence>
<comment type="similarity">
    <text evidence="3">Belongs to the long-chain O-acyltransferase family.</text>
</comment>
<keyword evidence="8" id="KW-0443">Lipid metabolism</keyword>
<dbReference type="OrthoDB" id="4671961at2"/>
<dbReference type="GO" id="GO:0071731">
    <property type="term" value="P:response to nitric oxide"/>
    <property type="evidence" value="ECO:0007669"/>
    <property type="project" value="TreeGrafter"/>
</dbReference>
<evidence type="ECO:0000313" key="14">
    <source>
        <dbReference type="EMBL" id="REE95218.1"/>
    </source>
</evidence>
<dbReference type="GO" id="GO:0004144">
    <property type="term" value="F:diacylglycerol O-acyltransferase activity"/>
    <property type="evidence" value="ECO:0007669"/>
    <property type="project" value="UniProtKB-EC"/>
</dbReference>
<evidence type="ECO:0000256" key="2">
    <source>
        <dbReference type="ARBA" id="ARBA00005189"/>
    </source>
</evidence>
<keyword evidence="5" id="KW-0444">Lipid biosynthesis</keyword>
<dbReference type="Proteomes" id="UP000256661">
    <property type="component" value="Unassembled WGS sequence"/>
</dbReference>
<evidence type="ECO:0000256" key="11">
    <source>
        <dbReference type="SAM" id="MobiDB-lite"/>
    </source>
</evidence>
<dbReference type="GO" id="GO:0019432">
    <property type="term" value="P:triglyceride biosynthetic process"/>
    <property type="evidence" value="ECO:0007669"/>
    <property type="project" value="UniProtKB-UniPathway"/>
</dbReference>
<evidence type="ECO:0000256" key="3">
    <source>
        <dbReference type="ARBA" id="ARBA00009587"/>
    </source>
</evidence>
<reference evidence="14 15" key="1">
    <citation type="submission" date="2018-08" db="EMBL/GenBank/DDBJ databases">
        <title>Sequencing the genomes of 1000 actinobacteria strains.</title>
        <authorList>
            <person name="Klenk H.-P."/>
        </authorList>
    </citation>
    <scope>NUCLEOTIDE SEQUENCE [LARGE SCALE GENOMIC DNA]</scope>
    <source>
        <strain evidence="14 15">DSM 43927</strain>
    </source>
</reference>
<dbReference type="GO" id="GO:0001666">
    <property type="term" value="P:response to hypoxia"/>
    <property type="evidence" value="ECO:0007669"/>
    <property type="project" value="TreeGrafter"/>
</dbReference>
<evidence type="ECO:0000256" key="1">
    <source>
        <dbReference type="ARBA" id="ARBA00004771"/>
    </source>
</evidence>
<dbReference type="GO" id="GO:0051701">
    <property type="term" value="P:biological process involved in interaction with host"/>
    <property type="evidence" value="ECO:0007669"/>
    <property type="project" value="TreeGrafter"/>
</dbReference>
<keyword evidence="9 14" id="KW-0012">Acyltransferase</keyword>
<feature type="domain" description="O-acyltransferase WSD1 C-terminal" evidence="13">
    <location>
        <begin position="299"/>
        <end position="430"/>
    </location>
</feature>
<feature type="region of interest" description="Disordered" evidence="11">
    <location>
        <begin position="1"/>
        <end position="24"/>
    </location>
</feature>
<dbReference type="UniPathway" id="UPA00282"/>
<evidence type="ECO:0000256" key="5">
    <source>
        <dbReference type="ARBA" id="ARBA00022516"/>
    </source>
</evidence>
<comment type="caution">
    <text evidence="14">The sequence shown here is derived from an EMBL/GenBank/DDBJ whole genome shotgun (WGS) entry which is preliminary data.</text>
</comment>
<dbReference type="InterPro" id="IPR045034">
    <property type="entry name" value="O-acyltransferase_WSD1-like"/>
</dbReference>
<protein>
    <recommendedName>
        <fullName evidence="4">diacylglycerol O-acyltransferase</fullName>
        <ecNumber evidence="4">2.3.1.20</ecNumber>
    </recommendedName>
</protein>
<name>A0A3D9SH27_9ACTN</name>
<dbReference type="InterPro" id="IPR009721">
    <property type="entry name" value="O-acyltransferase_WSD1_C"/>
</dbReference>
<comment type="pathway">
    <text evidence="1">Glycerolipid metabolism; triacylglycerol biosynthesis.</text>
</comment>
<feature type="domain" description="O-acyltransferase WSD1-like N-terminal" evidence="12">
    <location>
        <begin position="58"/>
        <end position="191"/>
    </location>
</feature>
<gene>
    <name evidence="14" type="ORF">DFJ69_0601</name>
</gene>
<dbReference type="Pfam" id="PF06974">
    <property type="entry name" value="WS_DGAT_C"/>
    <property type="match status" value="1"/>
</dbReference>
<dbReference type="Pfam" id="PF03007">
    <property type="entry name" value="WS_DGAT_cat"/>
    <property type="match status" value="1"/>
</dbReference>
<dbReference type="GO" id="GO:0005886">
    <property type="term" value="C:plasma membrane"/>
    <property type="evidence" value="ECO:0007669"/>
    <property type="project" value="TreeGrafter"/>
</dbReference>
<dbReference type="EC" id="2.3.1.20" evidence="4"/>
<dbReference type="InterPro" id="IPR004255">
    <property type="entry name" value="O-acyltransferase_WSD1_N"/>
</dbReference>
<dbReference type="AlphaFoldDB" id="A0A3D9SH27"/>
<comment type="catalytic activity">
    <reaction evidence="10">
        <text>an acyl-CoA + a 1,2-diacyl-sn-glycerol = a triacyl-sn-glycerol + CoA</text>
        <dbReference type="Rhea" id="RHEA:10868"/>
        <dbReference type="ChEBI" id="CHEBI:17815"/>
        <dbReference type="ChEBI" id="CHEBI:57287"/>
        <dbReference type="ChEBI" id="CHEBI:58342"/>
        <dbReference type="ChEBI" id="CHEBI:64615"/>
        <dbReference type="EC" id="2.3.1.20"/>
    </reaction>
</comment>
<organism evidence="14 15">
    <name type="scientific">Thermomonospora umbrina</name>
    <dbReference type="NCBI Taxonomy" id="111806"/>
    <lineage>
        <taxon>Bacteria</taxon>
        <taxon>Bacillati</taxon>
        <taxon>Actinomycetota</taxon>
        <taxon>Actinomycetes</taxon>
        <taxon>Streptosporangiales</taxon>
        <taxon>Thermomonosporaceae</taxon>
        <taxon>Thermomonospora</taxon>
    </lineage>
</organism>
<dbReference type="EMBL" id="QTTT01000001">
    <property type="protein sequence ID" value="REE95218.1"/>
    <property type="molecule type" value="Genomic_DNA"/>
</dbReference>
<evidence type="ECO:0000256" key="9">
    <source>
        <dbReference type="ARBA" id="ARBA00023315"/>
    </source>
</evidence>
<evidence type="ECO:0000256" key="6">
    <source>
        <dbReference type="ARBA" id="ARBA00022679"/>
    </source>
</evidence>
<evidence type="ECO:0000259" key="12">
    <source>
        <dbReference type="Pfam" id="PF03007"/>
    </source>
</evidence>
<evidence type="ECO:0000256" key="4">
    <source>
        <dbReference type="ARBA" id="ARBA00013244"/>
    </source>
</evidence>
<accession>A0A3D9SH27</accession>
<dbReference type="PANTHER" id="PTHR31650">
    <property type="entry name" value="O-ACYLTRANSFERASE (WSD1-LIKE) FAMILY PROTEIN"/>
    <property type="match status" value="1"/>
</dbReference>
<keyword evidence="7" id="KW-0319">Glycerol metabolism</keyword>